<feature type="transmembrane region" description="Helical" evidence="4">
    <location>
        <begin position="216"/>
        <end position="234"/>
    </location>
</feature>
<evidence type="ECO:0000256" key="4">
    <source>
        <dbReference type="SAM" id="Phobius"/>
    </source>
</evidence>
<dbReference type="InterPro" id="IPR036259">
    <property type="entry name" value="MFS_trans_sf"/>
</dbReference>
<gene>
    <name evidence="6" type="ORF">ACFQDL_08855</name>
</gene>
<comment type="caution">
    <text evidence="6">The sequence shown here is derived from an EMBL/GenBank/DDBJ whole genome shotgun (WGS) entry which is preliminary data.</text>
</comment>
<feature type="transmembrane region" description="Helical" evidence="4">
    <location>
        <begin position="12"/>
        <end position="33"/>
    </location>
</feature>
<evidence type="ECO:0000256" key="1">
    <source>
        <dbReference type="ARBA" id="ARBA00022692"/>
    </source>
</evidence>
<feature type="transmembrane region" description="Helical" evidence="4">
    <location>
        <begin position="138"/>
        <end position="164"/>
    </location>
</feature>
<dbReference type="PROSITE" id="PS50850">
    <property type="entry name" value="MFS"/>
    <property type="match status" value="1"/>
</dbReference>
<keyword evidence="1 4" id="KW-0812">Transmembrane</keyword>
<reference evidence="7" key="1">
    <citation type="journal article" date="2019" name="Int. J. Syst. Evol. Microbiol.">
        <title>The Global Catalogue of Microorganisms (GCM) 10K type strain sequencing project: providing services to taxonomists for standard genome sequencing and annotation.</title>
        <authorList>
            <consortium name="The Broad Institute Genomics Platform"/>
            <consortium name="The Broad Institute Genome Sequencing Center for Infectious Disease"/>
            <person name="Wu L."/>
            <person name="Ma J."/>
        </authorList>
    </citation>
    <scope>NUCLEOTIDE SEQUENCE [LARGE SCALE GENOMIC DNA]</scope>
    <source>
        <strain evidence="7">NBRC 111756</strain>
    </source>
</reference>
<dbReference type="PANTHER" id="PTHR23523">
    <property type="match status" value="1"/>
</dbReference>
<feature type="transmembrane region" description="Helical" evidence="4">
    <location>
        <begin position="53"/>
        <end position="76"/>
    </location>
</feature>
<feature type="transmembrane region" description="Helical" evidence="4">
    <location>
        <begin position="170"/>
        <end position="190"/>
    </location>
</feature>
<evidence type="ECO:0000256" key="3">
    <source>
        <dbReference type="ARBA" id="ARBA00023136"/>
    </source>
</evidence>
<evidence type="ECO:0000259" key="5">
    <source>
        <dbReference type="PROSITE" id="PS50850"/>
    </source>
</evidence>
<evidence type="ECO:0000313" key="6">
    <source>
        <dbReference type="EMBL" id="MFC6670181.1"/>
    </source>
</evidence>
<dbReference type="RefSeq" id="WP_379908688.1">
    <property type="nucleotide sequence ID" value="NZ_JBHSWE010000001.1"/>
</dbReference>
<protein>
    <submittedName>
        <fullName evidence="6">Cyanate transporter</fullName>
    </submittedName>
</protein>
<keyword evidence="7" id="KW-1185">Reference proteome</keyword>
<dbReference type="NCBIfam" id="NF007256">
    <property type="entry name" value="PRK09705.1"/>
    <property type="match status" value="1"/>
</dbReference>
<evidence type="ECO:0000313" key="7">
    <source>
        <dbReference type="Proteomes" id="UP001596422"/>
    </source>
</evidence>
<dbReference type="PANTHER" id="PTHR23523:SF1">
    <property type="entry name" value="CYANATE TRANSPORT PROTEIN CYNX"/>
    <property type="match status" value="1"/>
</dbReference>
<feature type="transmembrane region" description="Helical" evidence="4">
    <location>
        <begin position="338"/>
        <end position="359"/>
    </location>
</feature>
<name>A0ABW1ZYA7_9GAMM</name>
<dbReference type="Proteomes" id="UP001596422">
    <property type="component" value="Unassembled WGS sequence"/>
</dbReference>
<dbReference type="Pfam" id="PF07690">
    <property type="entry name" value="MFS_1"/>
    <property type="match status" value="1"/>
</dbReference>
<accession>A0ABW1ZYA7</accession>
<feature type="transmembrane region" description="Helical" evidence="4">
    <location>
        <begin position="371"/>
        <end position="390"/>
    </location>
</feature>
<dbReference type="InterPro" id="IPR011701">
    <property type="entry name" value="MFS"/>
</dbReference>
<keyword evidence="3 4" id="KW-0472">Membrane</keyword>
<evidence type="ECO:0000256" key="2">
    <source>
        <dbReference type="ARBA" id="ARBA00022989"/>
    </source>
</evidence>
<dbReference type="EMBL" id="JBHSWE010000001">
    <property type="protein sequence ID" value="MFC6670181.1"/>
    <property type="molecule type" value="Genomic_DNA"/>
</dbReference>
<organism evidence="6 7">
    <name type="scientific">Marinobacterium aestuariivivens</name>
    <dbReference type="NCBI Taxonomy" id="1698799"/>
    <lineage>
        <taxon>Bacteria</taxon>
        <taxon>Pseudomonadati</taxon>
        <taxon>Pseudomonadota</taxon>
        <taxon>Gammaproteobacteria</taxon>
        <taxon>Oceanospirillales</taxon>
        <taxon>Oceanospirillaceae</taxon>
        <taxon>Marinobacterium</taxon>
    </lineage>
</organism>
<keyword evidence="2 4" id="KW-1133">Transmembrane helix</keyword>
<dbReference type="InterPro" id="IPR020846">
    <property type="entry name" value="MFS_dom"/>
</dbReference>
<sequence length="404" mass="42001">MSTQSDVAATQPALRIGGLLLLVLIGLNLRPFLTSLGPVLDLVRSDTGLDYRAAAILTTLPFVLMGLLAFLGGGLVHRFGEQPVLLGALLVLAAGCGARLEVGSGAGLILTAILTGAGVATVQALMPGVAKRWFSDRIALAMGLYSAALVGGGALGALVSPALAAATSSWRWGLAVWAFPALAAVLLWFWQAPPVPLQEAASARMSVRGFVRNRRAWLLAVYFGLANSGYASLVAWLPSFYRDLGLAAQQSGNLLAWMALFQAAAALLMPLWVRGSSDRRRGLYTVMLLQALGFAGFVLAPLQAPLLWIALAGGGLGGCFSLSLILSLDHLPDSRAAGALTAFVQGLGFLITATGPWLVGALLDGGGDFTSAWGLHGCLAVAMLLVSMRFDPVGYPRAMRVPVA</sequence>
<feature type="transmembrane region" description="Helical" evidence="4">
    <location>
        <begin position="106"/>
        <end position="126"/>
    </location>
</feature>
<proteinExistence type="predicted"/>
<dbReference type="SUPFAM" id="SSF103473">
    <property type="entry name" value="MFS general substrate transporter"/>
    <property type="match status" value="1"/>
</dbReference>
<feature type="domain" description="Major facilitator superfamily (MFS) profile" evidence="5">
    <location>
        <begin position="14"/>
        <end position="395"/>
    </location>
</feature>
<feature type="transmembrane region" description="Helical" evidence="4">
    <location>
        <begin position="254"/>
        <end position="273"/>
    </location>
</feature>
<dbReference type="Gene3D" id="1.20.1250.20">
    <property type="entry name" value="MFS general substrate transporter like domains"/>
    <property type="match status" value="1"/>
</dbReference>
<dbReference type="InterPro" id="IPR052524">
    <property type="entry name" value="MFS_Cyanate_Porter"/>
</dbReference>
<feature type="transmembrane region" description="Helical" evidence="4">
    <location>
        <begin position="83"/>
        <end position="100"/>
    </location>
</feature>
<feature type="transmembrane region" description="Helical" evidence="4">
    <location>
        <begin position="306"/>
        <end position="326"/>
    </location>
</feature>
<feature type="transmembrane region" description="Helical" evidence="4">
    <location>
        <begin position="282"/>
        <end position="300"/>
    </location>
</feature>